<organism evidence="9 10">
    <name type="scientific">Campylobacter curvus (strain 525.92)</name>
    <dbReference type="NCBI Taxonomy" id="360105"/>
    <lineage>
        <taxon>Bacteria</taxon>
        <taxon>Pseudomonadati</taxon>
        <taxon>Campylobacterota</taxon>
        <taxon>Epsilonproteobacteria</taxon>
        <taxon>Campylobacterales</taxon>
        <taxon>Campylobacteraceae</taxon>
        <taxon>Campylobacter</taxon>
    </lineage>
</organism>
<dbReference type="RefSeq" id="WP_011992583.1">
    <property type="nucleotide sequence ID" value="NC_009715.2"/>
</dbReference>
<dbReference type="GO" id="GO:0009279">
    <property type="term" value="C:cell outer membrane"/>
    <property type="evidence" value="ECO:0007669"/>
    <property type="project" value="UniProtKB-SubCell"/>
</dbReference>
<evidence type="ECO:0000256" key="4">
    <source>
        <dbReference type="ARBA" id="ARBA00022692"/>
    </source>
</evidence>
<proteinExistence type="inferred from homology"/>
<protein>
    <submittedName>
        <fullName evidence="9">TonB-dependent receptor</fullName>
    </submittedName>
</protein>
<dbReference type="InterPro" id="IPR036942">
    <property type="entry name" value="Beta-barrel_TonB_sf"/>
</dbReference>
<dbReference type="InterPro" id="IPR039426">
    <property type="entry name" value="TonB-dep_rcpt-like"/>
</dbReference>
<evidence type="ECO:0000313" key="9">
    <source>
        <dbReference type="EMBL" id="EAT99483.2"/>
    </source>
</evidence>
<evidence type="ECO:0000313" key="10">
    <source>
        <dbReference type="Proteomes" id="UP000006380"/>
    </source>
</evidence>
<sequence>MFVKSAMGGGRKFVISIAVLFYVANLSAVDTNNQYVLSEVNVDANHTSTKSSGVLVKTDSFGGKKTITRGLIEATPAGNGDITSLLRTNPAIKFSNANRQSTTMGEIDPAEITINGAKSYQNNFMIDGFNMNNDLDPTATRGYGRSVTGSAIQNVGASVSQGMAIDSDFIDNVDVYDSDISAKYGSFTGGVVNAKTRDPKAGFHGKISMSHTRDSWTKYHISGDSEDFENSTNADNQPYFKKYTTRLNLEGFLTNDLGLMFGYTNTRSKIPLRQFTSKYAGNGYEATKVNQRRNIDNYFLKGVWYATDRLAITPSIIYAPQENKAYHDQSKDSFQYYKSGGLSLNLKADYEFDFMKVMQQLGYSKLETSRDAETKNHFSWRPSNLKSWGIGSSQNSSNEGGWGDIEQIQKTLSYNLDLEFNEFDLLGSTHKIITGVELKKQDAKFEIKEDFVIGSNSRSLRGVRCAAGDILCSQDDSNGGLGQYLATKTEYSKGKINVDLFSWAYYIEDEIKFGNLKVRPGLRFDGNDYMDKKTIAPRFSTSYDVFGDENTVVSFGKNRYYGRNIFGYKLRDGKEVLQQAYTRNANVYSTNWTAVRQAGNLSKFTQLDMPYDDETSFGIKQNLDSVALAVKYIKRKGRDQIIRSKAADIGQVCPAGYRNTCYMYSNLGKSDTKVWNVTLSSLEPFKFLGTSHTFEFAYDHMDKKTNNNYVSDDFANGVTAELVHYKGNIIYYDELPLSDYYRPWTATLTVVSKVPQVNLTLSNFFTYKANMNTIARQGTVRINGTSYNNYEEVNLGKSYSWDMRIAYTHKLPKDISAFINLDIYNVLDRSNKATTVSENSTALTYEAGRQFWLEAGLRW</sequence>
<feature type="domain" description="TonB-dependent receptor plug" evidence="8">
    <location>
        <begin position="65"/>
        <end position="190"/>
    </location>
</feature>
<evidence type="ECO:0000256" key="5">
    <source>
        <dbReference type="ARBA" id="ARBA00023136"/>
    </source>
</evidence>
<keyword evidence="10" id="KW-1185">Reference proteome</keyword>
<dbReference type="EMBL" id="CP000767">
    <property type="protein sequence ID" value="EAT99483.2"/>
    <property type="molecule type" value="Genomic_DNA"/>
</dbReference>
<keyword evidence="6 7" id="KW-0998">Cell outer membrane</keyword>
<evidence type="ECO:0000256" key="2">
    <source>
        <dbReference type="ARBA" id="ARBA00022448"/>
    </source>
</evidence>
<dbReference type="Gene3D" id="2.40.170.20">
    <property type="entry name" value="TonB-dependent receptor, beta-barrel domain"/>
    <property type="match status" value="1"/>
</dbReference>
<reference evidence="9" key="1">
    <citation type="submission" date="2016-07" db="EMBL/GenBank/DDBJ databases">
        <title>Comparative genomics of the Campylobacter concisus group.</title>
        <authorList>
            <person name="Miller W.G."/>
            <person name="Yee E."/>
            <person name="Chapman M.H."/>
            <person name="Huynh S."/>
            <person name="Bono J.L."/>
            <person name="On S.L.W."/>
            <person name="StLeger J."/>
            <person name="Foster G."/>
            <person name="Parker C.T."/>
        </authorList>
    </citation>
    <scope>NUCLEOTIDE SEQUENCE</scope>
    <source>
        <strain evidence="9">525.92</strain>
    </source>
</reference>
<dbReference type="InterPro" id="IPR012910">
    <property type="entry name" value="Plug_dom"/>
</dbReference>
<keyword evidence="4 7" id="KW-0812">Transmembrane</keyword>
<evidence type="ECO:0000259" key="8">
    <source>
        <dbReference type="Pfam" id="PF07715"/>
    </source>
</evidence>
<evidence type="ECO:0000256" key="1">
    <source>
        <dbReference type="ARBA" id="ARBA00004571"/>
    </source>
</evidence>
<evidence type="ECO:0000256" key="3">
    <source>
        <dbReference type="ARBA" id="ARBA00022452"/>
    </source>
</evidence>
<dbReference type="SUPFAM" id="SSF56935">
    <property type="entry name" value="Porins"/>
    <property type="match status" value="1"/>
</dbReference>
<comment type="subcellular location">
    <subcellularLocation>
        <location evidence="1 7">Cell outer membrane</location>
        <topology evidence="1 7">Multi-pass membrane protein</topology>
    </subcellularLocation>
</comment>
<keyword evidence="2 7" id="KW-0813">Transport</keyword>
<keyword evidence="9" id="KW-0675">Receptor</keyword>
<dbReference type="STRING" id="360105.CCV52592_0932"/>
<dbReference type="Pfam" id="PF07715">
    <property type="entry name" value="Plug"/>
    <property type="match status" value="1"/>
</dbReference>
<comment type="similarity">
    <text evidence="7">Belongs to the TonB-dependent receptor family.</text>
</comment>
<evidence type="ECO:0000256" key="7">
    <source>
        <dbReference type="PROSITE-ProRule" id="PRU01360"/>
    </source>
</evidence>
<gene>
    <name evidence="9" type="ORF">CCV52592_0932</name>
</gene>
<dbReference type="Proteomes" id="UP000006380">
    <property type="component" value="Chromosome"/>
</dbReference>
<keyword evidence="5 7" id="KW-0472">Membrane</keyword>
<dbReference type="HOGENOM" id="CLU_012991_0_0_7"/>
<dbReference type="InterPro" id="IPR037066">
    <property type="entry name" value="Plug_dom_sf"/>
</dbReference>
<evidence type="ECO:0000256" key="6">
    <source>
        <dbReference type="ARBA" id="ARBA00023237"/>
    </source>
</evidence>
<dbReference type="AlphaFoldDB" id="A7GZT3"/>
<dbReference type="KEGG" id="ccv:CCV52592_0932"/>
<name>A7GZT3_CAMC5</name>
<dbReference type="PROSITE" id="PS52016">
    <property type="entry name" value="TONB_DEPENDENT_REC_3"/>
    <property type="match status" value="1"/>
</dbReference>
<keyword evidence="3 7" id="KW-1134">Transmembrane beta strand</keyword>
<dbReference type="Gene3D" id="2.170.130.10">
    <property type="entry name" value="TonB-dependent receptor, plug domain"/>
    <property type="match status" value="1"/>
</dbReference>
<accession>A7GZT3</accession>